<feature type="transmembrane region" description="Helical" evidence="1">
    <location>
        <begin position="12"/>
        <end position="31"/>
    </location>
</feature>
<protein>
    <recommendedName>
        <fullName evidence="3">NADH-Ubiquinone oxidoreductase (complex I) chain 5 N-terminal domain-containing protein</fullName>
    </recommendedName>
</protein>
<name>A0A0F9NMN9_9ZZZZ</name>
<organism evidence="2">
    <name type="scientific">marine sediment metagenome</name>
    <dbReference type="NCBI Taxonomy" id="412755"/>
    <lineage>
        <taxon>unclassified sequences</taxon>
        <taxon>metagenomes</taxon>
        <taxon>ecological metagenomes</taxon>
    </lineage>
</organism>
<comment type="caution">
    <text evidence="2">The sequence shown here is derived from an EMBL/GenBank/DDBJ whole genome shotgun (WGS) entry which is preliminary data.</text>
</comment>
<dbReference type="AlphaFoldDB" id="A0A0F9NMN9"/>
<reference evidence="2" key="1">
    <citation type="journal article" date="2015" name="Nature">
        <title>Complex archaea that bridge the gap between prokaryotes and eukaryotes.</title>
        <authorList>
            <person name="Spang A."/>
            <person name="Saw J.H."/>
            <person name="Jorgensen S.L."/>
            <person name="Zaremba-Niedzwiedzka K."/>
            <person name="Martijn J."/>
            <person name="Lind A.E."/>
            <person name="van Eijk R."/>
            <person name="Schleper C."/>
            <person name="Guy L."/>
            <person name="Ettema T.J."/>
        </authorList>
    </citation>
    <scope>NUCLEOTIDE SEQUENCE</scope>
</reference>
<evidence type="ECO:0008006" key="3">
    <source>
        <dbReference type="Google" id="ProtNLM"/>
    </source>
</evidence>
<proteinExistence type="predicted"/>
<feature type="transmembrane region" description="Helical" evidence="1">
    <location>
        <begin position="37"/>
        <end position="57"/>
    </location>
</feature>
<keyword evidence="1" id="KW-1133">Transmembrane helix</keyword>
<keyword evidence="1" id="KW-0472">Membrane</keyword>
<keyword evidence="1" id="KW-0812">Transmembrane</keyword>
<evidence type="ECO:0000256" key="1">
    <source>
        <dbReference type="SAM" id="Phobius"/>
    </source>
</evidence>
<dbReference type="EMBL" id="LAZR01003937">
    <property type="protein sequence ID" value="KKN13287.1"/>
    <property type="molecule type" value="Genomic_DNA"/>
</dbReference>
<accession>A0A0F9NMN9</accession>
<gene>
    <name evidence="2" type="ORF">LCGC14_1007970</name>
</gene>
<sequence length="73" mass="8762">MFFPWIVIQNSDIILYSIIDFGTIYIGQLQIEISLTVYTLIFYIETIITLVISLYLLRYIKKHNLISKWYDHS</sequence>
<evidence type="ECO:0000313" key="2">
    <source>
        <dbReference type="EMBL" id="KKN13287.1"/>
    </source>
</evidence>